<dbReference type="PROSITE" id="PS50850">
    <property type="entry name" value="MFS"/>
    <property type="match status" value="1"/>
</dbReference>
<dbReference type="EMBL" id="FOFB01000002">
    <property type="protein sequence ID" value="SEP78366.1"/>
    <property type="molecule type" value="Genomic_DNA"/>
</dbReference>
<feature type="transmembrane region" description="Helical" evidence="5">
    <location>
        <begin position="72"/>
        <end position="92"/>
    </location>
</feature>
<feature type="domain" description="Major facilitator superfamily (MFS) profile" evidence="6">
    <location>
        <begin position="1"/>
        <end position="387"/>
    </location>
</feature>
<dbReference type="GO" id="GO:0016020">
    <property type="term" value="C:membrane"/>
    <property type="evidence" value="ECO:0007669"/>
    <property type="project" value="UniProtKB-SubCell"/>
</dbReference>
<comment type="subcellular location">
    <subcellularLocation>
        <location evidence="1">Membrane</location>
        <topology evidence="1">Multi-pass membrane protein</topology>
    </subcellularLocation>
</comment>
<dbReference type="InterPro" id="IPR036259">
    <property type="entry name" value="MFS_trans_sf"/>
</dbReference>
<feature type="transmembrane region" description="Helical" evidence="5">
    <location>
        <begin position="12"/>
        <end position="34"/>
    </location>
</feature>
<feature type="transmembrane region" description="Helical" evidence="5">
    <location>
        <begin position="247"/>
        <end position="265"/>
    </location>
</feature>
<dbReference type="STRING" id="478744.SAMN05444359_102170"/>
<keyword evidence="2 5" id="KW-0812">Transmembrane</keyword>
<feature type="transmembrane region" description="Helical" evidence="5">
    <location>
        <begin position="334"/>
        <end position="355"/>
    </location>
</feature>
<evidence type="ECO:0000313" key="8">
    <source>
        <dbReference type="Proteomes" id="UP000199021"/>
    </source>
</evidence>
<accession>A0A1H9ANL5</accession>
<evidence type="ECO:0000256" key="1">
    <source>
        <dbReference type="ARBA" id="ARBA00004141"/>
    </source>
</evidence>
<evidence type="ECO:0000256" key="4">
    <source>
        <dbReference type="ARBA" id="ARBA00023136"/>
    </source>
</evidence>
<evidence type="ECO:0000313" key="7">
    <source>
        <dbReference type="EMBL" id="SEP78366.1"/>
    </source>
</evidence>
<dbReference type="InParanoid" id="A0A1H9ANL5"/>
<dbReference type="Gene3D" id="1.20.1250.20">
    <property type="entry name" value="MFS general substrate transporter like domains"/>
    <property type="match status" value="2"/>
</dbReference>
<dbReference type="SUPFAM" id="SSF103473">
    <property type="entry name" value="MFS general substrate transporter"/>
    <property type="match status" value="1"/>
</dbReference>
<dbReference type="FunCoup" id="A0A1H9ANL5">
    <property type="interactions" value="2"/>
</dbReference>
<name>A0A1H9ANL5_9BACT</name>
<dbReference type="Proteomes" id="UP000199021">
    <property type="component" value="Unassembled WGS sequence"/>
</dbReference>
<evidence type="ECO:0000256" key="5">
    <source>
        <dbReference type="SAM" id="Phobius"/>
    </source>
</evidence>
<feature type="transmembrane region" description="Helical" evidence="5">
    <location>
        <begin position="141"/>
        <end position="163"/>
    </location>
</feature>
<dbReference type="CDD" id="cd17393">
    <property type="entry name" value="MFS_MosC_like"/>
    <property type="match status" value="1"/>
</dbReference>
<dbReference type="InterPro" id="IPR011701">
    <property type="entry name" value="MFS"/>
</dbReference>
<dbReference type="PANTHER" id="PTHR23514:SF13">
    <property type="entry name" value="INNER MEMBRANE PROTEIN YBJJ"/>
    <property type="match status" value="1"/>
</dbReference>
<keyword evidence="8" id="KW-1185">Reference proteome</keyword>
<feature type="transmembrane region" description="Helical" evidence="5">
    <location>
        <begin position="361"/>
        <end position="382"/>
    </location>
</feature>
<feature type="transmembrane region" description="Helical" evidence="5">
    <location>
        <begin position="304"/>
        <end position="322"/>
    </location>
</feature>
<dbReference type="Pfam" id="PF07690">
    <property type="entry name" value="MFS_1"/>
    <property type="match status" value="1"/>
</dbReference>
<evidence type="ECO:0000256" key="2">
    <source>
        <dbReference type="ARBA" id="ARBA00022692"/>
    </source>
</evidence>
<dbReference type="RefSeq" id="WP_090165352.1">
    <property type="nucleotide sequence ID" value="NZ_FOFB01000002.1"/>
</dbReference>
<dbReference type="AlphaFoldDB" id="A0A1H9ANL5"/>
<evidence type="ECO:0000256" key="3">
    <source>
        <dbReference type="ARBA" id="ARBA00022989"/>
    </source>
</evidence>
<feature type="transmembrane region" description="Helical" evidence="5">
    <location>
        <begin position="210"/>
        <end position="227"/>
    </location>
</feature>
<dbReference type="PANTHER" id="PTHR23514">
    <property type="entry name" value="BYPASS OF STOP CODON PROTEIN 6"/>
    <property type="match status" value="1"/>
</dbReference>
<proteinExistence type="predicted"/>
<keyword evidence="3 5" id="KW-1133">Transmembrane helix</keyword>
<dbReference type="InterPro" id="IPR051788">
    <property type="entry name" value="MFS_Transporter"/>
</dbReference>
<keyword evidence="4 5" id="KW-0472">Membrane</keyword>
<dbReference type="GO" id="GO:0022857">
    <property type="term" value="F:transmembrane transporter activity"/>
    <property type="evidence" value="ECO:0007669"/>
    <property type="project" value="InterPro"/>
</dbReference>
<feature type="transmembrane region" description="Helical" evidence="5">
    <location>
        <begin position="46"/>
        <end position="65"/>
    </location>
</feature>
<gene>
    <name evidence="7" type="ORF">SAMN05444359_102170</name>
</gene>
<dbReference type="OrthoDB" id="9809599at2"/>
<sequence length="387" mass="40709">MHSLLLILGSRRYFAPAWIFASLNIIVGTWALYIPAVKERLQLDDGALGLALLAFSVGMLTIIPFSAKIIRLLGVGQVSFTGIILFGFAMVGPVLAPSFPVLCGCLFFAGMLTSLTDVGMNALVSNLEREDGENFMSAAHGFFSLGGVIGAGIGSLLIVVFAAPWQHMLAVALVVSGTNTYLSPSYRLAVSPPEDRQEEGGLKLGLLRPLLGLAVLSFMIMGSEGAIEHWSKLYMLDVVQTESDRWAGFGFVAFSATMMLGRFLGDGVSGRFGALKIIMGGTLLAALGFLLVLTAGYWPALIGFGLVGLGFSVIIPELFRLAGKTKGVTASEGIALVAGLGYAGFLASPALLGFLSSIGTLRLSFTVLLGVSAAAFLIAAFLKRRRA</sequence>
<dbReference type="InterPro" id="IPR020846">
    <property type="entry name" value="MFS_dom"/>
</dbReference>
<reference evidence="8" key="1">
    <citation type="submission" date="2016-10" db="EMBL/GenBank/DDBJ databases">
        <authorList>
            <person name="Varghese N."/>
            <person name="Submissions S."/>
        </authorList>
    </citation>
    <scope>NUCLEOTIDE SEQUENCE [LARGE SCALE GENOMIC DNA]</scope>
    <source>
        <strain evidence="8">DSM 24740</strain>
    </source>
</reference>
<organism evidence="7 8">
    <name type="scientific">Neolewinella agarilytica</name>
    <dbReference type="NCBI Taxonomy" id="478744"/>
    <lineage>
        <taxon>Bacteria</taxon>
        <taxon>Pseudomonadati</taxon>
        <taxon>Bacteroidota</taxon>
        <taxon>Saprospiria</taxon>
        <taxon>Saprospirales</taxon>
        <taxon>Lewinellaceae</taxon>
        <taxon>Neolewinella</taxon>
    </lineage>
</organism>
<protein>
    <submittedName>
        <fullName evidence="7">Fucose permease</fullName>
    </submittedName>
</protein>
<feature type="transmembrane region" description="Helical" evidence="5">
    <location>
        <begin position="98"/>
        <end position="120"/>
    </location>
</feature>
<evidence type="ECO:0000259" key="6">
    <source>
        <dbReference type="PROSITE" id="PS50850"/>
    </source>
</evidence>
<feature type="transmembrane region" description="Helical" evidence="5">
    <location>
        <begin position="277"/>
        <end position="298"/>
    </location>
</feature>